<reference evidence="7 8" key="2">
    <citation type="submission" date="2024-03" db="EMBL/GenBank/DDBJ databases">
        <title>The Genome Sequence of Enterococcus sp. DIV2402.</title>
        <authorList>
            <consortium name="The Broad Institute Genomics Platform"/>
            <consortium name="The Broad Institute Microbial Omics Core"/>
            <consortium name="The Broad Institute Genomic Center for Infectious Diseases"/>
            <person name="Earl A."/>
            <person name="Manson A."/>
            <person name="Gilmore M."/>
            <person name="Schwartman J."/>
            <person name="Shea T."/>
            <person name="Abouelleil A."/>
            <person name="Cao P."/>
            <person name="Chapman S."/>
            <person name="Cusick C."/>
            <person name="Young S."/>
            <person name="Neafsey D."/>
            <person name="Nusbaum C."/>
            <person name="Birren B."/>
        </authorList>
    </citation>
    <scope>NUCLEOTIDE SEQUENCE [LARGE SCALE GENOMIC DNA]</scope>
    <source>
        <strain evidence="7 8">DIV2402</strain>
    </source>
</reference>
<dbReference type="PANTHER" id="PTHR24422">
    <property type="entry name" value="CHEMOTAXIS PROTEIN METHYLTRANSFERASE"/>
    <property type="match status" value="1"/>
</dbReference>
<dbReference type="InterPro" id="IPR036804">
    <property type="entry name" value="CheR_N_sf"/>
</dbReference>
<dbReference type="EMBL" id="CP147251">
    <property type="protein sequence ID" value="WYJ76307.1"/>
    <property type="molecule type" value="Genomic_DNA"/>
</dbReference>
<dbReference type="SMART" id="SM00138">
    <property type="entry name" value="MeTrc"/>
    <property type="match status" value="1"/>
</dbReference>
<evidence type="ECO:0000256" key="2">
    <source>
        <dbReference type="ARBA" id="ARBA00012534"/>
    </source>
</evidence>
<dbReference type="InterPro" id="IPR050903">
    <property type="entry name" value="Bact_Chemotaxis_MeTrfase"/>
</dbReference>
<accession>A0ABZ2SKC2</accession>
<keyword evidence="4" id="KW-0808">Transferase</keyword>
<evidence type="ECO:0000313" key="7">
    <source>
        <dbReference type="EMBL" id="WYJ76307.1"/>
    </source>
</evidence>
<protein>
    <recommendedName>
        <fullName evidence="2">protein-glutamate O-methyltransferase</fullName>
        <ecNumber evidence="2">2.1.1.80</ecNumber>
    </recommendedName>
</protein>
<gene>
    <name evidence="7" type="ORF">DOK78_000933</name>
</gene>
<dbReference type="SUPFAM" id="SSF47757">
    <property type="entry name" value="Chemotaxis receptor methyltransferase CheR, N-terminal domain"/>
    <property type="match status" value="1"/>
</dbReference>
<keyword evidence="3 7" id="KW-0489">Methyltransferase</keyword>
<feature type="domain" description="CheR-type methyltransferase" evidence="6">
    <location>
        <begin position="1"/>
        <end position="256"/>
    </location>
</feature>
<dbReference type="GO" id="GO:0032259">
    <property type="term" value="P:methylation"/>
    <property type="evidence" value="ECO:0007669"/>
    <property type="project" value="UniProtKB-KW"/>
</dbReference>
<dbReference type="Pfam" id="PF01739">
    <property type="entry name" value="CheR"/>
    <property type="match status" value="1"/>
</dbReference>
<dbReference type="InterPro" id="IPR022642">
    <property type="entry name" value="CheR_C"/>
</dbReference>
<comment type="catalytic activity">
    <reaction evidence="1">
        <text>L-glutamyl-[protein] + S-adenosyl-L-methionine = [protein]-L-glutamate 5-O-methyl ester + S-adenosyl-L-homocysteine</text>
        <dbReference type="Rhea" id="RHEA:24452"/>
        <dbReference type="Rhea" id="RHEA-COMP:10208"/>
        <dbReference type="Rhea" id="RHEA-COMP:10311"/>
        <dbReference type="ChEBI" id="CHEBI:29973"/>
        <dbReference type="ChEBI" id="CHEBI:57856"/>
        <dbReference type="ChEBI" id="CHEBI:59789"/>
        <dbReference type="ChEBI" id="CHEBI:82795"/>
        <dbReference type="EC" id="2.1.1.80"/>
    </reaction>
</comment>
<dbReference type="Proteomes" id="UP000664701">
    <property type="component" value="Chromosome"/>
</dbReference>
<dbReference type="InterPro" id="IPR029063">
    <property type="entry name" value="SAM-dependent_MTases_sf"/>
</dbReference>
<dbReference type="EC" id="2.1.1.80" evidence="2"/>
<evidence type="ECO:0000259" key="6">
    <source>
        <dbReference type="PROSITE" id="PS50123"/>
    </source>
</evidence>
<dbReference type="Pfam" id="PF03705">
    <property type="entry name" value="CheR_N"/>
    <property type="match status" value="1"/>
</dbReference>
<dbReference type="Gene3D" id="1.10.155.10">
    <property type="entry name" value="Chemotaxis receptor methyltransferase CheR, N-terminal domain"/>
    <property type="match status" value="1"/>
</dbReference>
<dbReference type="PRINTS" id="PR00996">
    <property type="entry name" value="CHERMTFRASE"/>
</dbReference>
<dbReference type="SUPFAM" id="SSF53335">
    <property type="entry name" value="S-adenosyl-L-methionine-dependent methyltransferases"/>
    <property type="match status" value="1"/>
</dbReference>
<organism evidence="7 8">
    <name type="scientific">Candidatus Enterococcus lowellii</name>
    <dbReference type="NCBI Taxonomy" id="2230877"/>
    <lineage>
        <taxon>Bacteria</taxon>
        <taxon>Bacillati</taxon>
        <taxon>Bacillota</taxon>
        <taxon>Bacilli</taxon>
        <taxon>Lactobacillales</taxon>
        <taxon>Enterococcaceae</taxon>
        <taxon>Enterococcus</taxon>
    </lineage>
</organism>
<name>A0ABZ2SKC2_9ENTE</name>
<dbReference type="GO" id="GO:0008168">
    <property type="term" value="F:methyltransferase activity"/>
    <property type="evidence" value="ECO:0007669"/>
    <property type="project" value="UniProtKB-KW"/>
</dbReference>
<dbReference type="PROSITE" id="PS50123">
    <property type="entry name" value="CHER"/>
    <property type="match status" value="1"/>
</dbReference>
<dbReference type="InterPro" id="IPR000780">
    <property type="entry name" value="CheR_MeTrfase"/>
</dbReference>
<keyword evidence="5" id="KW-0949">S-adenosyl-L-methionine</keyword>
<dbReference type="RefSeq" id="WP_207942435.1">
    <property type="nucleotide sequence ID" value="NZ_CP147251.1"/>
</dbReference>
<keyword evidence="8" id="KW-1185">Reference proteome</keyword>
<proteinExistence type="predicted"/>
<dbReference type="Gene3D" id="3.40.50.150">
    <property type="entry name" value="Vaccinia Virus protein VP39"/>
    <property type="match status" value="1"/>
</dbReference>
<evidence type="ECO:0000313" key="8">
    <source>
        <dbReference type="Proteomes" id="UP000664701"/>
    </source>
</evidence>
<evidence type="ECO:0000256" key="3">
    <source>
        <dbReference type="ARBA" id="ARBA00022603"/>
    </source>
</evidence>
<evidence type="ECO:0000256" key="4">
    <source>
        <dbReference type="ARBA" id="ARBA00022679"/>
    </source>
</evidence>
<sequence>MQLNFEFFNKWVKDKLGIQLDAYKEKQMQRRIANIVESRGVKTLEAYAKLLERDPVAKQEFLEHITINVTEFYRNRDLFDTFEKNLVKLNQQFPRLKIWSAACSIGAEPYTLAMILQKNKIQTAKIIATDIDRTILQKAKDATYKPNEIKNIPTVDRDLYFNKLANEQYQLKDPIKRQVMFKKHDLLKDRYEDKCHIIVCRNVTIYFKNDARDEVYRKFSESLLPGGILFTGATETINFSEKFGLKKIDSFIYQKM</sequence>
<evidence type="ECO:0000256" key="5">
    <source>
        <dbReference type="ARBA" id="ARBA00022691"/>
    </source>
</evidence>
<evidence type="ECO:0000256" key="1">
    <source>
        <dbReference type="ARBA" id="ARBA00001541"/>
    </source>
</evidence>
<dbReference type="InterPro" id="IPR022641">
    <property type="entry name" value="CheR_N"/>
</dbReference>
<reference evidence="7 8" key="1">
    <citation type="submission" date="2021-03" db="EMBL/GenBank/DDBJ databases">
        <authorList>
            <person name="Gilmore M.S."/>
            <person name="Schwartzman J."/>
            <person name="Van Tyne D."/>
            <person name="Martin M."/>
            <person name="Earl A.M."/>
            <person name="Manson A.L."/>
            <person name="Straub T."/>
            <person name="Salamzade R."/>
            <person name="Saavedra J."/>
            <person name="Lebreton F."/>
            <person name="Prichula J."/>
            <person name="Schaufler K."/>
            <person name="Gaca A."/>
            <person name="Sgardioli B."/>
            <person name="Wagenaar J."/>
            <person name="Strong T."/>
        </authorList>
    </citation>
    <scope>NUCLEOTIDE SEQUENCE [LARGE SCALE GENOMIC DNA]</scope>
    <source>
        <strain evidence="7 8">DIV2402</strain>
    </source>
</reference>
<dbReference type="PANTHER" id="PTHR24422:SF19">
    <property type="entry name" value="CHEMOTAXIS PROTEIN METHYLTRANSFERASE"/>
    <property type="match status" value="1"/>
</dbReference>